<keyword evidence="3" id="KW-1185">Reference proteome</keyword>
<protein>
    <recommendedName>
        <fullName evidence="4">E3 ubiquitin-protein ligase PDZRN3</fullName>
    </recommendedName>
</protein>
<comment type="caution">
    <text evidence="2">The sequence shown here is derived from an EMBL/GenBank/DDBJ whole genome shotgun (WGS) entry which is preliminary data.</text>
</comment>
<dbReference type="Proteomes" id="UP001209878">
    <property type="component" value="Unassembled WGS sequence"/>
</dbReference>
<dbReference type="PANTHER" id="PTHR15545">
    <property type="entry name" value="PDZ DOMAIN CONTAINING RING FINGER PROTEIN 3, 4"/>
    <property type="match status" value="1"/>
</dbReference>
<gene>
    <name evidence="2" type="ORF">NP493_87g13043</name>
</gene>
<organism evidence="2 3">
    <name type="scientific">Ridgeia piscesae</name>
    <name type="common">Tubeworm</name>
    <dbReference type="NCBI Taxonomy" id="27915"/>
    <lineage>
        <taxon>Eukaryota</taxon>
        <taxon>Metazoa</taxon>
        <taxon>Spiralia</taxon>
        <taxon>Lophotrochozoa</taxon>
        <taxon>Annelida</taxon>
        <taxon>Polychaeta</taxon>
        <taxon>Sedentaria</taxon>
        <taxon>Canalipalpata</taxon>
        <taxon>Sabellida</taxon>
        <taxon>Siboglinidae</taxon>
        <taxon>Ridgeia</taxon>
    </lineage>
</organism>
<reference evidence="2" key="1">
    <citation type="journal article" date="2023" name="Mol. Biol. Evol.">
        <title>Third-Generation Sequencing Reveals the Adaptive Role of the Epigenome in Three Deep-Sea Polychaetes.</title>
        <authorList>
            <person name="Perez M."/>
            <person name="Aroh O."/>
            <person name="Sun Y."/>
            <person name="Lan Y."/>
            <person name="Juniper S.K."/>
            <person name="Young C.R."/>
            <person name="Angers B."/>
            <person name="Qian P.Y."/>
        </authorList>
    </citation>
    <scope>NUCLEOTIDE SEQUENCE</scope>
    <source>
        <strain evidence="2">R07B-5</strain>
    </source>
</reference>
<dbReference type="EMBL" id="JAODUO010000086">
    <property type="protein sequence ID" value="KAK2190219.1"/>
    <property type="molecule type" value="Genomic_DNA"/>
</dbReference>
<evidence type="ECO:0000256" key="1">
    <source>
        <dbReference type="SAM" id="MobiDB-lite"/>
    </source>
</evidence>
<feature type="region of interest" description="Disordered" evidence="1">
    <location>
        <begin position="35"/>
        <end position="85"/>
    </location>
</feature>
<dbReference type="PANTHER" id="PTHR15545:SF8">
    <property type="entry name" value="SLO-INTERACTING PROTEIN 1"/>
    <property type="match status" value="1"/>
</dbReference>
<feature type="compositionally biased region" description="Low complexity" evidence="1">
    <location>
        <begin position="409"/>
        <end position="420"/>
    </location>
</feature>
<proteinExistence type="predicted"/>
<name>A0AAD9P8P6_RIDPI</name>
<feature type="region of interest" description="Disordered" evidence="1">
    <location>
        <begin position="281"/>
        <end position="340"/>
    </location>
</feature>
<evidence type="ECO:0008006" key="4">
    <source>
        <dbReference type="Google" id="ProtNLM"/>
    </source>
</evidence>
<dbReference type="AlphaFoldDB" id="A0AAD9P8P6"/>
<accession>A0AAD9P8P6</accession>
<sequence length="571" mass="63924">MQAFEKKRRCIFEHKASVVSKLSHLLCCQVNDEEGGTTDTATTENSSHKHEKDSGVGKTDDSTRNDESSEQELLENDCASPSSDTKFRCSRLGNGDLRLSNDSFGSSEAPDQPTIPSDISAEQYEKFRRVLETRCRTDARQIRCGVDVLPSGEKSMQPHSLQWELAALNHEMEQIQLECQEIVKAQQARGYIASGESQEAVRVEPSFRSPRMVPRMGTRHLMQDSPSGGRCKLSAPFSQTEPSGGCMLGARDERDMSTSAYNTGESCRSTPLTLELHDTTTDSARGSHRSMLSLPNQAQSTSDPETVHREHCGAGMTKAGSTNSVSRQSQTAQAQDTNDDDSLQELYAQYADVMYTNKANLQHTIMVQQKLFEQQLAQRATTAPPVSSNSRLPDVCSSIPATPTSPEQSVVPGSPPGVSGDNSNVKMKWVVKRRGDGSRYIARRPVRNELLKARARKLAEERCGVTTDDDAVSEMKVGRYWSKDERRHHLEKVREHKHRKEQMLRQKMETLKELEEMKKEPNIVQLSHRKMMRHKAKRALDNFVTMQEMLAHGNRDVQGKTYNPLLSVTTV</sequence>
<feature type="compositionally biased region" description="Basic and acidic residues" evidence="1">
    <location>
        <begin position="46"/>
        <end position="67"/>
    </location>
</feature>
<feature type="compositionally biased region" description="Polar residues" evidence="1">
    <location>
        <begin position="293"/>
        <end position="304"/>
    </location>
</feature>
<evidence type="ECO:0000313" key="2">
    <source>
        <dbReference type="EMBL" id="KAK2190219.1"/>
    </source>
</evidence>
<evidence type="ECO:0000313" key="3">
    <source>
        <dbReference type="Proteomes" id="UP001209878"/>
    </source>
</evidence>
<dbReference type="InterPro" id="IPR051971">
    <property type="entry name" value="E3_ubiquitin-PDZ_ligase"/>
</dbReference>
<feature type="region of interest" description="Disordered" evidence="1">
    <location>
        <begin position="400"/>
        <end position="423"/>
    </location>
</feature>